<evidence type="ECO:0000313" key="3">
    <source>
        <dbReference type="Proteomes" id="UP000187283"/>
    </source>
</evidence>
<name>A0A1R1XVI8_9FUNG</name>
<keyword evidence="3" id="KW-1185">Reference proteome</keyword>
<proteinExistence type="predicted"/>
<comment type="caution">
    <text evidence="2">The sequence shown here is derived from an EMBL/GenBank/DDBJ whole genome shotgun (WGS) entry which is preliminary data.</text>
</comment>
<reference evidence="2 3" key="1">
    <citation type="submission" date="2017-01" db="EMBL/GenBank/DDBJ databases">
        <authorList>
            <person name="Mah S.A."/>
            <person name="Swanson W.J."/>
            <person name="Moy G.W."/>
            <person name="Vacquier V.D."/>
        </authorList>
    </citation>
    <scope>NUCLEOTIDE SEQUENCE [LARGE SCALE GENOMIC DNA]</scope>
    <source>
        <strain evidence="2 3">GSMNP</strain>
    </source>
</reference>
<protein>
    <submittedName>
        <fullName evidence="2">Uncharacterized protein</fullName>
    </submittedName>
</protein>
<feature type="region of interest" description="Disordered" evidence="1">
    <location>
        <begin position="1"/>
        <end position="64"/>
    </location>
</feature>
<evidence type="ECO:0000313" key="2">
    <source>
        <dbReference type="EMBL" id="OMJ18626.1"/>
    </source>
</evidence>
<dbReference type="Proteomes" id="UP000187283">
    <property type="component" value="Unassembled WGS sequence"/>
</dbReference>
<feature type="compositionally biased region" description="Basic and acidic residues" evidence="1">
    <location>
        <begin position="35"/>
        <end position="64"/>
    </location>
</feature>
<accession>A0A1R1XVI8</accession>
<organism evidence="2 3">
    <name type="scientific">Smittium culicis</name>
    <dbReference type="NCBI Taxonomy" id="133412"/>
    <lineage>
        <taxon>Eukaryota</taxon>
        <taxon>Fungi</taxon>
        <taxon>Fungi incertae sedis</taxon>
        <taxon>Zoopagomycota</taxon>
        <taxon>Kickxellomycotina</taxon>
        <taxon>Harpellomycetes</taxon>
        <taxon>Harpellales</taxon>
        <taxon>Legeriomycetaceae</taxon>
        <taxon>Smittium</taxon>
    </lineage>
</organism>
<sequence>MKLTKKSNGENDSLEKNLQMSQIPQPVPATVAEPESERFQPRPSHPEIQGRSREHHVPKLQVRNHDEDCVQARKQNHRGRCDHYTRFFPAVLGPAHHRYAEG</sequence>
<gene>
    <name evidence="2" type="ORF">AYI70_g5248</name>
</gene>
<dbReference type="AlphaFoldDB" id="A0A1R1XVI8"/>
<dbReference type="EMBL" id="LSSN01001696">
    <property type="protein sequence ID" value="OMJ18626.1"/>
    <property type="molecule type" value="Genomic_DNA"/>
</dbReference>
<evidence type="ECO:0000256" key="1">
    <source>
        <dbReference type="SAM" id="MobiDB-lite"/>
    </source>
</evidence>